<sequence length="290" mass="30965">MSIAVATSSVIDIQGLSIIPYFHSNCFACRVKRQSGSYMPSTSQCGPGSTCAKACGTSFIACPGHDGSRCFNPINGDSCCSDGTGNSCSSGHYCAWDLDYNTTVCCPNGVNLADCDGRGDRLAVEPPISLSLSTFITSTTTEPHSSTTADIFSSNPPFTKLPVVQFSLSIPTPSASATDAGFTSTPKSSPEESVRILLGVMFAVVFVSLSGIVACRGARRRERLKRGKMQQIQEQENYGQVSQTSSSQPRVRPQSRPWELEAYNGGRSVIELEGDEAYRAIELADIRHGS</sequence>
<feature type="transmembrane region" description="Helical" evidence="2">
    <location>
        <begin position="196"/>
        <end position="218"/>
    </location>
</feature>
<reference evidence="3 4" key="1">
    <citation type="journal article" date="2016" name="Nat. Commun.">
        <title>Ectomycorrhizal ecology is imprinted in the genome of the dominant symbiotic fungus Cenococcum geophilum.</title>
        <authorList>
            <consortium name="DOE Joint Genome Institute"/>
            <person name="Peter M."/>
            <person name="Kohler A."/>
            <person name="Ohm R.A."/>
            <person name="Kuo A."/>
            <person name="Krutzmann J."/>
            <person name="Morin E."/>
            <person name="Arend M."/>
            <person name="Barry K.W."/>
            <person name="Binder M."/>
            <person name="Choi C."/>
            <person name="Clum A."/>
            <person name="Copeland A."/>
            <person name="Grisel N."/>
            <person name="Haridas S."/>
            <person name="Kipfer T."/>
            <person name="LaButti K."/>
            <person name="Lindquist E."/>
            <person name="Lipzen A."/>
            <person name="Maire R."/>
            <person name="Meier B."/>
            <person name="Mihaltcheva S."/>
            <person name="Molinier V."/>
            <person name="Murat C."/>
            <person name="Poggeler S."/>
            <person name="Quandt C.A."/>
            <person name="Sperisen C."/>
            <person name="Tritt A."/>
            <person name="Tisserant E."/>
            <person name="Crous P.W."/>
            <person name="Henrissat B."/>
            <person name="Nehls U."/>
            <person name="Egli S."/>
            <person name="Spatafora J.W."/>
            <person name="Grigoriev I.V."/>
            <person name="Martin F.M."/>
        </authorList>
    </citation>
    <scope>NUCLEOTIDE SEQUENCE [LARGE SCALE GENOMIC DNA]</scope>
    <source>
        <strain evidence="3 4">CBS 207.34</strain>
    </source>
</reference>
<dbReference type="AlphaFoldDB" id="A0A8E2JW74"/>
<feature type="compositionally biased region" description="Polar residues" evidence="1">
    <location>
        <begin position="230"/>
        <end position="239"/>
    </location>
</feature>
<dbReference type="EMBL" id="KV748964">
    <property type="protein sequence ID" value="OCL11894.1"/>
    <property type="molecule type" value="Genomic_DNA"/>
</dbReference>
<evidence type="ECO:0000256" key="2">
    <source>
        <dbReference type="SAM" id="Phobius"/>
    </source>
</evidence>
<gene>
    <name evidence="3" type="ORF">AOQ84DRAFT_172537</name>
</gene>
<keyword evidence="2" id="KW-0472">Membrane</keyword>
<keyword evidence="2" id="KW-1133">Transmembrane helix</keyword>
<name>A0A8E2JW74_9PEZI</name>
<dbReference type="OrthoDB" id="5409186at2759"/>
<feature type="compositionally biased region" description="Low complexity" evidence="1">
    <location>
        <begin position="240"/>
        <end position="256"/>
    </location>
</feature>
<evidence type="ECO:0000256" key="1">
    <source>
        <dbReference type="SAM" id="MobiDB-lite"/>
    </source>
</evidence>
<protein>
    <submittedName>
        <fullName evidence="3">Uncharacterized protein</fullName>
    </submittedName>
</protein>
<keyword evidence="4" id="KW-1185">Reference proteome</keyword>
<evidence type="ECO:0000313" key="4">
    <source>
        <dbReference type="Proteomes" id="UP000250140"/>
    </source>
</evidence>
<keyword evidence="2" id="KW-0812">Transmembrane</keyword>
<dbReference type="Proteomes" id="UP000250140">
    <property type="component" value="Unassembled WGS sequence"/>
</dbReference>
<evidence type="ECO:0000313" key="3">
    <source>
        <dbReference type="EMBL" id="OCL11894.1"/>
    </source>
</evidence>
<proteinExistence type="predicted"/>
<organism evidence="3 4">
    <name type="scientific">Glonium stellatum</name>
    <dbReference type="NCBI Taxonomy" id="574774"/>
    <lineage>
        <taxon>Eukaryota</taxon>
        <taxon>Fungi</taxon>
        <taxon>Dikarya</taxon>
        <taxon>Ascomycota</taxon>
        <taxon>Pezizomycotina</taxon>
        <taxon>Dothideomycetes</taxon>
        <taxon>Pleosporomycetidae</taxon>
        <taxon>Gloniales</taxon>
        <taxon>Gloniaceae</taxon>
        <taxon>Glonium</taxon>
    </lineage>
</organism>
<feature type="region of interest" description="Disordered" evidence="1">
    <location>
        <begin position="224"/>
        <end position="256"/>
    </location>
</feature>
<accession>A0A8E2JW74</accession>